<gene>
    <name evidence="2" type="ORF">EDD65_102212</name>
</gene>
<dbReference type="AlphaFoldDB" id="A0A4R3KYL4"/>
<evidence type="ECO:0000313" key="3">
    <source>
        <dbReference type="Proteomes" id="UP000294567"/>
    </source>
</evidence>
<proteinExistence type="predicted"/>
<protein>
    <submittedName>
        <fullName evidence="2">DegV family protein with EDD domain</fullName>
    </submittedName>
</protein>
<sequence>MSKIKIITDSTSYITREYAEKNDVSIIPLSYTLDGITEKEGFPGEFDEFFNRLSSTESFPTTSQPSTGDILSEFEKAFSEGYDEIIAIFISSKLSGTYSNALLAKNMLEDKKIAIVDSTQTASNLRFLVEDAVKMVKEGRNSQYIVSYIENKKNNMYVYFTVDTLEYLRRGGRLSKFQSTVGSALDIKPIIELKDGELKLLENTRRKARAINKIINKIPEDVNAISVCHVLCEEEAFKLKSQIESIHPNVKITIDVIGPVIGCHLGIGGIGVCFY</sequence>
<dbReference type="PROSITE" id="PS51482">
    <property type="entry name" value="DEGV"/>
    <property type="match status" value="1"/>
</dbReference>
<name>A0A4R3KYL4_9FIRM</name>
<keyword evidence="1" id="KW-0446">Lipid-binding</keyword>
<dbReference type="InterPro" id="IPR043168">
    <property type="entry name" value="DegV_C"/>
</dbReference>
<dbReference type="PANTHER" id="PTHR33434:SF2">
    <property type="entry name" value="FATTY ACID-BINDING PROTEIN TM_1468"/>
    <property type="match status" value="1"/>
</dbReference>
<dbReference type="InterPro" id="IPR003797">
    <property type="entry name" value="DegV"/>
</dbReference>
<dbReference type="InterPro" id="IPR050270">
    <property type="entry name" value="DegV_domain_contain"/>
</dbReference>
<dbReference type="SUPFAM" id="SSF82549">
    <property type="entry name" value="DAK1/DegV-like"/>
    <property type="match status" value="1"/>
</dbReference>
<reference evidence="2 3" key="1">
    <citation type="submission" date="2019-03" db="EMBL/GenBank/DDBJ databases">
        <title>Genomic Encyclopedia of Type Strains, Phase IV (KMG-IV): sequencing the most valuable type-strain genomes for metagenomic binning, comparative biology and taxonomic classification.</title>
        <authorList>
            <person name="Goeker M."/>
        </authorList>
    </citation>
    <scope>NUCLEOTIDE SEQUENCE [LARGE SCALE GENOMIC DNA]</scope>
    <source>
        <strain evidence="2 3">DSM 26752</strain>
    </source>
</reference>
<dbReference type="NCBIfam" id="TIGR00762">
    <property type="entry name" value="DegV"/>
    <property type="match status" value="1"/>
</dbReference>
<accession>A0A4R3KYL4</accession>
<dbReference type="Pfam" id="PF02645">
    <property type="entry name" value="DegV"/>
    <property type="match status" value="1"/>
</dbReference>
<dbReference type="Proteomes" id="UP000294567">
    <property type="component" value="Unassembled WGS sequence"/>
</dbReference>
<dbReference type="EMBL" id="SMAE01000002">
    <property type="protein sequence ID" value="TCS91278.1"/>
    <property type="molecule type" value="Genomic_DNA"/>
</dbReference>
<organism evidence="2 3">
    <name type="scientific">Keratinibaculum paraultunense</name>
    <dbReference type="NCBI Taxonomy" id="1278232"/>
    <lineage>
        <taxon>Bacteria</taxon>
        <taxon>Bacillati</taxon>
        <taxon>Bacillota</taxon>
        <taxon>Tissierellia</taxon>
        <taxon>Tissierellales</taxon>
        <taxon>Tepidimicrobiaceae</taxon>
        <taxon>Keratinibaculum</taxon>
    </lineage>
</organism>
<dbReference type="GO" id="GO:0008289">
    <property type="term" value="F:lipid binding"/>
    <property type="evidence" value="ECO:0007669"/>
    <property type="project" value="UniProtKB-KW"/>
</dbReference>
<keyword evidence="3" id="KW-1185">Reference proteome</keyword>
<evidence type="ECO:0000256" key="1">
    <source>
        <dbReference type="ARBA" id="ARBA00023121"/>
    </source>
</evidence>
<dbReference type="PANTHER" id="PTHR33434">
    <property type="entry name" value="DEGV DOMAIN-CONTAINING PROTEIN DR_1986-RELATED"/>
    <property type="match status" value="1"/>
</dbReference>
<dbReference type="OrthoDB" id="9780660at2"/>
<dbReference type="Gene3D" id="3.40.50.10170">
    <property type="match status" value="1"/>
</dbReference>
<dbReference type="RefSeq" id="WP_132026001.1">
    <property type="nucleotide sequence ID" value="NZ_CP068564.1"/>
</dbReference>
<comment type="caution">
    <text evidence="2">The sequence shown here is derived from an EMBL/GenBank/DDBJ whole genome shotgun (WGS) entry which is preliminary data.</text>
</comment>
<evidence type="ECO:0000313" key="2">
    <source>
        <dbReference type="EMBL" id="TCS91278.1"/>
    </source>
</evidence>
<dbReference type="Gene3D" id="3.30.1180.10">
    <property type="match status" value="1"/>
</dbReference>